<dbReference type="InterPro" id="IPR029787">
    <property type="entry name" value="Nucleotide_cyclase"/>
</dbReference>
<dbReference type="Pfam" id="PF02743">
    <property type="entry name" value="dCache_1"/>
    <property type="match status" value="1"/>
</dbReference>
<keyword evidence="4" id="KW-1003">Cell membrane</keyword>
<dbReference type="Pfam" id="PF00990">
    <property type="entry name" value="GGDEF"/>
    <property type="match status" value="1"/>
</dbReference>
<dbReference type="PANTHER" id="PTHR45138:SF9">
    <property type="entry name" value="DIGUANYLATE CYCLASE DGCM-RELATED"/>
    <property type="match status" value="1"/>
</dbReference>
<evidence type="ECO:0000256" key="8">
    <source>
        <dbReference type="ARBA" id="ARBA00034247"/>
    </source>
</evidence>
<dbReference type="GO" id="GO:0005886">
    <property type="term" value="C:plasma membrane"/>
    <property type="evidence" value="ECO:0007669"/>
    <property type="project" value="UniProtKB-SubCell"/>
</dbReference>
<comment type="cofactor">
    <cofactor evidence="1">
        <name>Mg(2+)</name>
        <dbReference type="ChEBI" id="CHEBI:18420"/>
    </cofactor>
</comment>
<dbReference type="OrthoDB" id="9812260at2"/>
<evidence type="ECO:0000256" key="4">
    <source>
        <dbReference type="ARBA" id="ARBA00022475"/>
    </source>
</evidence>
<evidence type="ECO:0000256" key="7">
    <source>
        <dbReference type="ARBA" id="ARBA00023136"/>
    </source>
</evidence>
<dbReference type="InterPro" id="IPR000160">
    <property type="entry name" value="GGDEF_dom"/>
</dbReference>
<dbReference type="AlphaFoldDB" id="A0A2P7RDI2"/>
<evidence type="ECO:0000259" key="9">
    <source>
        <dbReference type="PROSITE" id="PS50887"/>
    </source>
</evidence>
<comment type="subcellular location">
    <subcellularLocation>
        <location evidence="2">Cell membrane</location>
        <topology evidence="2">Multi-pass membrane protein</topology>
    </subcellularLocation>
</comment>
<evidence type="ECO:0000256" key="1">
    <source>
        <dbReference type="ARBA" id="ARBA00001946"/>
    </source>
</evidence>
<gene>
    <name evidence="10" type="ORF">C7I36_00165</name>
</gene>
<dbReference type="GO" id="GO:1902201">
    <property type="term" value="P:negative regulation of bacterial-type flagellum-dependent cell motility"/>
    <property type="evidence" value="ECO:0007669"/>
    <property type="project" value="TreeGrafter"/>
</dbReference>
<keyword evidence="6" id="KW-1133">Transmembrane helix</keyword>
<dbReference type="CDD" id="cd18773">
    <property type="entry name" value="PDC1_HK_sensor"/>
    <property type="match status" value="1"/>
</dbReference>
<name>A0A2P7RDI2_9GAMM</name>
<dbReference type="InterPro" id="IPR029151">
    <property type="entry name" value="Sensor-like_sf"/>
</dbReference>
<dbReference type="FunFam" id="3.30.70.270:FF:000001">
    <property type="entry name" value="Diguanylate cyclase domain protein"/>
    <property type="match status" value="1"/>
</dbReference>
<dbReference type="EC" id="2.7.7.65" evidence="3"/>
<dbReference type="Gene3D" id="3.30.450.20">
    <property type="entry name" value="PAS domain"/>
    <property type="match status" value="2"/>
</dbReference>
<evidence type="ECO:0000313" key="11">
    <source>
        <dbReference type="Proteomes" id="UP000242181"/>
    </source>
</evidence>
<keyword evidence="5" id="KW-0812">Transmembrane</keyword>
<comment type="caution">
    <text evidence="10">The sequence shown here is derived from an EMBL/GenBank/DDBJ whole genome shotgun (WGS) entry which is preliminary data.</text>
</comment>
<dbReference type="SUPFAM" id="SSF103190">
    <property type="entry name" value="Sensory domain-like"/>
    <property type="match status" value="2"/>
</dbReference>
<keyword evidence="7" id="KW-0472">Membrane</keyword>
<evidence type="ECO:0000256" key="2">
    <source>
        <dbReference type="ARBA" id="ARBA00004651"/>
    </source>
</evidence>
<protein>
    <recommendedName>
        <fullName evidence="3">diguanylate cyclase</fullName>
        <ecNumber evidence="3">2.7.7.65</ecNumber>
    </recommendedName>
</protein>
<accession>A0A2P7RDI2</accession>
<proteinExistence type="predicted"/>
<dbReference type="EMBL" id="PXYH01000001">
    <property type="protein sequence ID" value="PSJ48278.1"/>
    <property type="molecule type" value="Genomic_DNA"/>
</dbReference>
<dbReference type="CDD" id="cd12912">
    <property type="entry name" value="PDC2_MCP_like"/>
    <property type="match status" value="1"/>
</dbReference>
<dbReference type="RefSeq" id="WP_106451732.1">
    <property type="nucleotide sequence ID" value="NZ_PXYH01000001.1"/>
</dbReference>
<dbReference type="PANTHER" id="PTHR45138">
    <property type="entry name" value="REGULATORY COMPONENTS OF SENSORY TRANSDUCTION SYSTEM"/>
    <property type="match status" value="1"/>
</dbReference>
<dbReference type="SMART" id="SM00267">
    <property type="entry name" value="GGDEF"/>
    <property type="match status" value="1"/>
</dbReference>
<comment type="catalytic activity">
    <reaction evidence="8">
        <text>2 GTP = 3',3'-c-di-GMP + 2 diphosphate</text>
        <dbReference type="Rhea" id="RHEA:24898"/>
        <dbReference type="ChEBI" id="CHEBI:33019"/>
        <dbReference type="ChEBI" id="CHEBI:37565"/>
        <dbReference type="ChEBI" id="CHEBI:58805"/>
        <dbReference type="EC" id="2.7.7.65"/>
    </reaction>
</comment>
<evidence type="ECO:0000256" key="5">
    <source>
        <dbReference type="ARBA" id="ARBA00022692"/>
    </source>
</evidence>
<evidence type="ECO:0000256" key="6">
    <source>
        <dbReference type="ARBA" id="ARBA00022989"/>
    </source>
</evidence>
<dbReference type="InterPro" id="IPR043128">
    <property type="entry name" value="Rev_trsase/Diguanyl_cyclase"/>
</dbReference>
<reference evidence="10 11" key="1">
    <citation type="submission" date="2018-03" db="EMBL/GenBank/DDBJ databases">
        <title>The draft genome of Zobellella taiwanensis JCM 13381.</title>
        <authorList>
            <person name="Liu L."/>
            <person name="Li L."/>
            <person name="Wang T."/>
            <person name="Zhang X."/>
            <person name="Liang L."/>
        </authorList>
    </citation>
    <scope>NUCLEOTIDE SEQUENCE [LARGE SCALE GENOMIC DNA]</scope>
    <source>
        <strain evidence="10 11">JCM 13381</strain>
    </source>
</reference>
<dbReference type="Proteomes" id="UP000242181">
    <property type="component" value="Unassembled WGS sequence"/>
</dbReference>
<sequence length="522" mass="56930">MNFSCLLKLDLRRLILFLAVISVLVTLANGFYASYEVQRALLIRDSLAANRAYAAKLAETTDIVLKAAQDQLAYSADLLRDKMDDEQALMAEARRLHQQTDSFNSVVVVGANAVILAASPDTLGVKGLRLSSPNALQSLNAKRPLVTDPFVSPSGNYILAISHPVFTADGNYLGYISGSIYLRERNILANVLERHFHQDGSHLYVVDRNGTLIYHPEAERVGENITGNPVIEAVLDGRLGAETLRNSKGVDMLAGFAPVTRAGWGVVAQRPRADTLAGLDGLMLEVFMRILPLGLLTLSAIWLSALFISRPLWQLAQSARVMDQPGALGRISAIRSWYFEASRLKRAILKGAGLMNDRISQLHTDSHTDAPTGLLNRRGLEQALESLQLAGRPVALITLDIDHFKQVNDRFGHDVGDQAIGLLAQLMKSQARKGDLLCRSGGEEFLLLLPDTELAPALEVAERLRRQVAGQPVPVVGRMTISLGLARWAGDAGGIRQALKRSDEALYRAKAAGRNRTECAPE</sequence>
<dbReference type="InterPro" id="IPR050469">
    <property type="entry name" value="Diguanylate_Cyclase"/>
</dbReference>
<dbReference type="CDD" id="cd01949">
    <property type="entry name" value="GGDEF"/>
    <property type="match status" value="1"/>
</dbReference>
<dbReference type="Gene3D" id="3.30.70.270">
    <property type="match status" value="1"/>
</dbReference>
<dbReference type="GO" id="GO:0043709">
    <property type="term" value="P:cell adhesion involved in single-species biofilm formation"/>
    <property type="evidence" value="ECO:0007669"/>
    <property type="project" value="TreeGrafter"/>
</dbReference>
<dbReference type="PROSITE" id="PS50887">
    <property type="entry name" value="GGDEF"/>
    <property type="match status" value="1"/>
</dbReference>
<dbReference type="NCBIfam" id="TIGR00254">
    <property type="entry name" value="GGDEF"/>
    <property type="match status" value="1"/>
</dbReference>
<evidence type="ECO:0000256" key="3">
    <source>
        <dbReference type="ARBA" id="ARBA00012528"/>
    </source>
</evidence>
<feature type="domain" description="GGDEF" evidence="9">
    <location>
        <begin position="392"/>
        <end position="522"/>
    </location>
</feature>
<evidence type="ECO:0000313" key="10">
    <source>
        <dbReference type="EMBL" id="PSJ48278.1"/>
    </source>
</evidence>
<organism evidence="10 11">
    <name type="scientific">Zobellella taiwanensis</name>
    <dbReference type="NCBI Taxonomy" id="347535"/>
    <lineage>
        <taxon>Bacteria</taxon>
        <taxon>Pseudomonadati</taxon>
        <taxon>Pseudomonadota</taxon>
        <taxon>Gammaproteobacteria</taxon>
        <taxon>Aeromonadales</taxon>
        <taxon>Aeromonadaceae</taxon>
        <taxon>Zobellella</taxon>
    </lineage>
</organism>
<keyword evidence="11" id="KW-1185">Reference proteome</keyword>
<dbReference type="InterPro" id="IPR033479">
    <property type="entry name" value="dCache_1"/>
</dbReference>
<dbReference type="GO" id="GO:0052621">
    <property type="term" value="F:diguanylate cyclase activity"/>
    <property type="evidence" value="ECO:0007669"/>
    <property type="project" value="UniProtKB-EC"/>
</dbReference>
<dbReference type="SUPFAM" id="SSF55073">
    <property type="entry name" value="Nucleotide cyclase"/>
    <property type="match status" value="1"/>
</dbReference>